<evidence type="ECO:0000313" key="8">
    <source>
        <dbReference type="Proteomes" id="UP000590599"/>
    </source>
</evidence>
<comment type="caution">
    <text evidence="7">The sequence shown here is derived from an EMBL/GenBank/DDBJ whole genome shotgun (WGS) entry which is preliminary data.</text>
</comment>
<evidence type="ECO:0000256" key="4">
    <source>
        <dbReference type="ARBA" id="ARBA00023263"/>
    </source>
</evidence>
<keyword evidence="3 5" id="KW-0732">Signal</keyword>
<dbReference type="AlphaFoldDB" id="A0A852Q2S7"/>
<evidence type="ECO:0000313" key="7">
    <source>
        <dbReference type="EMBL" id="NYA27659.1"/>
    </source>
</evidence>
<dbReference type="InterPro" id="IPR036937">
    <property type="entry name" value="Adhesion_dom_fimbrial_sf"/>
</dbReference>
<reference evidence="7 8" key="1">
    <citation type="submission" date="2020-07" db="EMBL/GenBank/DDBJ databases">
        <title>Genus Haemophilus, Bergeys manual.</title>
        <authorList>
            <person name="Noerskov-Lauritsen N."/>
        </authorList>
    </citation>
    <scope>NUCLEOTIDE SEQUENCE [LARGE SCALE GENOMIC DNA]</scope>
    <source>
        <strain evidence="7 8">CCUG30047</strain>
    </source>
</reference>
<gene>
    <name evidence="7" type="ORF">HZI69_07405</name>
</gene>
<dbReference type="SUPFAM" id="SSF49401">
    <property type="entry name" value="Bacterial adhesins"/>
    <property type="match status" value="1"/>
</dbReference>
<organism evidence="7 8">
    <name type="scientific">Haemophilus haemolyticus</name>
    <dbReference type="NCBI Taxonomy" id="726"/>
    <lineage>
        <taxon>Bacteria</taxon>
        <taxon>Pseudomonadati</taxon>
        <taxon>Pseudomonadota</taxon>
        <taxon>Gammaproteobacteria</taxon>
        <taxon>Pasteurellales</taxon>
        <taxon>Pasteurellaceae</taxon>
        <taxon>Haemophilus</taxon>
    </lineage>
</organism>
<dbReference type="Pfam" id="PF00419">
    <property type="entry name" value="Fimbrial"/>
    <property type="match status" value="1"/>
</dbReference>
<comment type="subcellular location">
    <subcellularLocation>
        <location evidence="1">Fimbrium</location>
    </subcellularLocation>
</comment>
<dbReference type="InterPro" id="IPR008966">
    <property type="entry name" value="Adhesion_dom_sf"/>
</dbReference>
<dbReference type="PANTHER" id="PTHR33420:SF3">
    <property type="entry name" value="FIMBRIAL SUBUNIT ELFA"/>
    <property type="match status" value="1"/>
</dbReference>
<dbReference type="GO" id="GO:0043709">
    <property type="term" value="P:cell adhesion involved in single-species biofilm formation"/>
    <property type="evidence" value="ECO:0007669"/>
    <property type="project" value="TreeGrafter"/>
</dbReference>
<sequence length="219" mass="23067">MKKLILATALVAAFSSQVMAASNPVTAGIGTTIAGKATDGSTPGQNSGVVRFKGKVVDQTCTVATESQDQIVVLDTVSKNRFTATEKTAMPTPFDIQLNGCTVNQPGANKATRVKARFASVANVDTAHNYTLKNTKAGGATNVNIQLFNADGVTAIAPMQRTTTGTPPTHKSDDLAKFVDITDPNQVLRYVAKYYATDVAANITTGEVESAVDFELTYE</sequence>
<dbReference type="RefSeq" id="WP_179227862.1">
    <property type="nucleotide sequence ID" value="NZ_JACBKA010000016.1"/>
</dbReference>
<feature type="chain" id="PRO_5032510158" evidence="5">
    <location>
        <begin position="21"/>
        <end position="219"/>
    </location>
</feature>
<comment type="similarity">
    <text evidence="2">Belongs to the fimbrial protein family.</text>
</comment>
<name>A0A852Q2S7_HAEHA</name>
<evidence type="ECO:0000259" key="6">
    <source>
        <dbReference type="Pfam" id="PF00419"/>
    </source>
</evidence>
<evidence type="ECO:0000256" key="2">
    <source>
        <dbReference type="ARBA" id="ARBA00006671"/>
    </source>
</evidence>
<evidence type="ECO:0000256" key="1">
    <source>
        <dbReference type="ARBA" id="ARBA00004561"/>
    </source>
</evidence>
<protein>
    <submittedName>
        <fullName evidence="7">Type 1 fimbrial protein</fullName>
    </submittedName>
</protein>
<dbReference type="InterPro" id="IPR050263">
    <property type="entry name" value="Bact_Fimbrial_Adh_Pro"/>
</dbReference>
<dbReference type="Proteomes" id="UP000590599">
    <property type="component" value="Unassembled WGS sequence"/>
</dbReference>
<evidence type="ECO:0000256" key="3">
    <source>
        <dbReference type="ARBA" id="ARBA00022729"/>
    </source>
</evidence>
<feature type="domain" description="Fimbrial-type adhesion" evidence="6">
    <location>
        <begin position="51"/>
        <end position="218"/>
    </location>
</feature>
<feature type="signal peptide" evidence="5">
    <location>
        <begin position="1"/>
        <end position="20"/>
    </location>
</feature>
<dbReference type="GO" id="GO:0009289">
    <property type="term" value="C:pilus"/>
    <property type="evidence" value="ECO:0007669"/>
    <property type="project" value="UniProtKB-SubCell"/>
</dbReference>
<keyword evidence="4" id="KW-0281">Fimbrium</keyword>
<dbReference type="Gene3D" id="2.60.40.1090">
    <property type="entry name" value="Fimbrial-type adhesion domain"/>
    <property type="match status" value="1"/>
</dbReference>
<dbReference type="InterPro" id="IPR000259">
    <property type="entry name" value="Adhesion_dom_fimbrial"/>
</dbReference>
<evidence type="ECO:0000256" key="5">
    <source>
        <dbReference type="SAM" id="SignalP"/>
    </source>
</evidence>
<proteinExistence type="inferred from homology"/>
<dbReference type="EMBL" id="JACBKA010000016">
    <property type="protein sequence ID" value="NYA27659.1"/>
    <property type="molecule type" value="Genomic_DNA"/>
</dbReference>
<dbReference type="PANTHER" id="PTHR33420">
    <property type="entry name" value="FIMBRIAL SUBUNIT ELFA-RELATED"/>
    <property type="match status" value="1"/>
</dbReference>
<accession>A0A852Q2S7</accession>